<proteinExistence type="predicted"/>
<evidence type="ECO:0000313" key="2">
    <source>
        <dbReference type="EMBL" id="TFZ00265.1"/>
    </source>
</evidence>
<evidence type="ECO:0000256" key="1">
    <source>
        <dbReference type="SAM" id="Phobius"/>
    </source>
</evidence>
<evidence type="ECO:0000313" key="3">
    <source>
        <dbReference type="Proteomes" id="UP000297839"/>
    </source>
</evidence>
<organism evidence="2 3">
    <name type="scientific">Ramlibacter humi</name>
    <dbReference type="NCBI Taxonomy" id="2530451"/>
    <lineage>
        <taxon>Bacteria</taxon>
        <taxon>Pseudomonadati</taxon>
        <taxon>Pseudomonadota</taxon>
        <taxon>Betaproteobacteria</taxon>
        <taxon>Burkholderiales</taxon>
        <taxon>Comamonadaceae</taxon>
        <taxon>Ramlibacter</taxon>
    </lineage>
</organism>
<comment type="caution">
    <text evidence="2">The sequence shown here is derived from an EMBL/GenBank/DDBJ whole genome shotgun (WGS) entry which is preliminary data.</text>
</comment>
<dbReference type="EMBL" id="SMLK01000004">
    <property type="protein sequence ID" value="TFZ00265.1"/>
    <property type="molecule type" value="Genomic_DNA"/>
</dbReference>
<dbReference type="GO" id="GO:0043683">
    <property type="term" value="P:type IV pilus assembly"/>
    <property type="evidence" value="ECO:0007669"/>
    <property type="project" value="InterPro"/>
</dbReference>
<dbReference type="InterPro" id="IPR032092">
    <property type="entry name" value="PilW"/>
</dbReference>
<gene>
    <name evidence="2" type="ORF">EZ216_14290</name>
</gene>
<dbReference type="Pfam" id="PF16074">
    <property type="entry name" value="PilW"/>
    <property type="match status" value="1"/>
</dbReference>
<sequence>MRVPALPTVSRPSGSRRACRGLTLVELMVSLVLGLVITLAIMTAYLSSSRAAQVADAVARMHDDATAVLALLRTQIRMAGNNPERPLRAAAAARNPVYAGPGVTKFAIRGCDGVFDNLAAAAKIDDLTCPSPGNAPDSLAITYEADPFNTAAIDGGAVPLDCAGFPLDALIAAINVYDPVSNIPAPANFQFYFSESRFYVATGSDGVPRLMCRGNGASSEPAIVAENVEDFQIAYGLLSPTAAPGSSAVAGYLPAAAMATQAELLALSEPDRWSKVASVRICLLLRSPAEVVHDADSAKYVDCSGALVAAPDLRLRRAFRATVAVRGRT</sequence>
<dbReference type="RefSeq" id="WP_135250451.1">
    <property type="nucleotide sequence ID" value="NZ_SMLK01000004.1"/>
</dbReference>
<dbReference type="Pfam" id="PF07963">
    <property type="entry name" value="N_methyl"/>
    <property type="match status" value="1"/>
</dbReference>
<keyword evidence="1" id="KW-0472">Membrane</keyword>
<dbReference type="InterPro" id="IPR012902">
    <property type="entry name" value="N_methyl_site"/>
</dbReference>
<dbReference type="AlphaFoldDB" id="A0A4Z0BQE2"/>
<keyword evidence="1" id="KW-0812">Transmembrane</keyword>
<keyword evidence="1" id="KW-1133">Transmembrane helix</keyword>
<reference evidence="2 3" key="1">
    <citation type="submission" date="2019-03" db="EMBL/GenBank/DDBJ databases">
        <title>Ramlibacter sp. 18x22-1, whole genome shotgun sequence.</title>
        <authorList>
            <person name="Zhang X."/>
            <person name="Feng G."/>
            <person name="Zhu H."/>
        </authorList>
    </citation>
    <scope>NUCLEOTIDE SEQUENCE [LARGE SCALE GENOMIC DNA]</scope>
    <source>
        <strain evidence="2 3">18x22-1</strain>
    </source>
</reference>
<dbReference type="OrthoDB" id="5496259at2"/>
<accession>A0A4Z0BQE2</accession>
<keyword evidence="3" id="KW-1185">Reference proteome</keyword>
<dbReference type="PROSITE" id="PS00409">
    <property type="entry name" value="PROKAR_NTER_METHYL"/>
    <property type="match status" value="1"/>
</dbReference>
<evidence type="ECO:0008006" key="4">
    <source>
        <dbReference type="Google" id="ProtNLM"/>
    </source>
</evidence>
<protein>
    <recommendedName>
        <fullName evidence="4">Prepilin-type N-terminal cleavage/methylation domain-containing protein</fullName>
    </recommendedName>
</protein>
<feature type="transmembrane region" description="Helical" evidence="1">
    <location>
        <begin position="21"/>
        <end position="46"/>
    </location>
</feature>
<dbReference type="Proteomes" id="UP000297839">
    <property type="component" value="Unassembled WGS sequence"/>
</dbReference>
<name>A0A4Z0BQE2_9BURK</name>